<dbReference type="SMART" id="SM00448">
    <property type="entry name" value="REC"/>
    <property type="match status" value="1"/>
</dbReference>
<proteinExistence type="predicted"/>
<dbReference type="PROSITE" id="PS50110">
    <property type="entry name" value="RESPONSE_REGULATORY"/>
    <property type="match status" value="1"/>
</dbReference>
<gene>
    <name evidence="4" type="ORF">FHS75_000455</name>
</gene>
<protein>
    <submittedName>
        <fullName evidence="4">DNA-binding NtrC family response regulator</fullName>
    </submittedName>
</protein>
<evidence type="ECO:0000256" key="2">
    <source>
        <dbReference type="PROSITE-ProRule" id="PRU00169"/>
    </source>
</evidence>
<name>A0A7Y9XTB5_9SPHN</name>
<evidence type="ECO:0000313" key="4">
    <source>
        <dbReference type="EMBL" id="NYH94150.1"/>
    </source>
</evidence>
<dbReference type="InterPro" id="IPR011006">
    <property type="entry name" value="CheY-like_superfamily"/>
</dbReference>
<dbReference type="SUPFAM" id="SSF52172">
    <property type="entry name" value="CheY-like"/>
    <property type="match status" value="1"/>
</dbReference>
<dbReference type="Gene3D" id="3.40.50.2300">
    <property type="match status" value="1"/>
</dbReference>
<dbReference type="GO" id="GO:0000160">
    <property type="term" value="P:phosphorelay signal transduction system"/>
    <property type="evidence" value="ECO:0007669"/>
    <property type="project" value="InterPro"/>
</dbReference>
<evidence type="ECO:0000313" key="5">
    <source>
        <dbReference type="Proteomes" id="UP000522081"/>
    </source>
</evidence>
<dbReference type="EMBL" id="JACBZF010000001">
    <property type="protein sequence ID" value="NYH94150.1"/>
    <property type="molecule type" value="Genomic_DNA"/>
</dbReference>
<dbReference type="AlphaFoldDB" id="A0A7Y9XTB5"/>
<dbReference type="Proteomes" id="UP000522081">
    <property type="component" value="Unassembled WGS sequence"/>
</dbReference>
<dbReference type="InterPro" id="IPR050595">
    <property type="entry name" value="Bact_response_regulator"/>
</dbReference>
<evidence type="ECO:0000259" key="3">
    <source>
        <dbReference type="PROSITE" id="PS50110"/>
    </source>
</evidence>
<dbReference type="GO" id="GO:0003677">
    <property type="term" value="F:DNA binding"/>
    <property type="evidence" value="ECO:0007669"/>
    <property type="project" value="UniProtKB-KW"/>
</dbReference>
<sequence>MDDRNVKVLILEDEPMILMDLSFALEDAGYAAVTSSSCEEAIEAIGRERIDAAILDVNLGGGETCEPAAELLKERGIPFFLHTGDLDRHGELVERIGAPIVSKPASSERIAEMVSKLLEPA</sequence>
<reference evidence="4 5" key="1">
    <citation type="submission" date="2020-07" db="EMBL/GenBank/DDBJ databases">
        <title>Genomic Encyclopedia of Type Strains, Phase IV (KMG-IV): sequencing the most valuable type-strain genomes for metagenomic binning, comparative biology and taxonomic classification.</title>
        <authorList>
            <person name="Goeker M."/>
        </authorList>
    </citation>
    <scope>NUCLEOTIDE SEQUENCE [LARGE SCALE GENOMIC DNA]</scope>
    <source>
        <strain evidence="4 5">DSM 29043</strain>
    </source>
</reference>
<dbReference type="PANTHER" id="PTHR44591:SF3">
    <property type="entry name" value="RESPONSE REGULATORY DOMAIN-CONTAINING PROTEIN"/>
    <property type="match status" value="1"/>
</dbReference>
<keyword evidence="5" id="KW-1185">Reference proteome</keyword>
<keyword evidence="1 2" id="KW-0597">Phosphoprotein</keyword>
<comment type="caution">
    <text evidence="4">The sequence shown here is derived from an EMBL/GenBank/DDBJ whole genome shotgun (WGS) entry which is preliminary data.</text>
</comment>
<organism evidence="4 5">
    <name type="scientific">Novosphingobium marinum</name>
    <dbReference type="NCBI Taxonomy" id="1514948"/>
    <lineage>
        <taxon>Bacteria</taxon>
        <taxon>Pseudomonadati</taxon>
        <taxon>Pseudomonadota</taxon>
        <taxon>Alphaproteobacteria</taxon>
        <taxon>Sphingomonadales</taxon>
        <taxon>Sphingomonadaceae</taxon>
        <taxon>Novosphingobium</taxon>
    </lineage>
</organism>
<feature type="modified residue" description="4-aspartylphosphate" evidence="2">
    <location>
        <position position="56"/>
    </location>
</feature>
<dbReference type="PANTHER" id="PTHR44591">
    <property type="entry name" value="STRESS RESPONSE REGULATOR PROTEIN 1"/>
    <property type="match status" value="1"/>
</dbReference>
<dbReference type="InterPro" id="IPR001789">
    <property type="entry name" value="Sig_transdc_resp-reg_receiver"/>
</dbReference>
<dbReference type="Pfam" id="PF00072">
    <property type="entry name" value="Response_reg"/>
    <property type="match status" value="1"/>
</dbReference>
<dbReference type="RefSeq" id="WP_179406096.1">
    <property type="nucleotide sequence ID" value="NZ_BMGF01000001.1"/>
</dbReference>
<evidence type="ECO:0000256" key="1">
    <source>
        <dbReference type="ARBA" id="ARBA00022553"/>
    </source>
</evidence>
<keyword evidence="4" id="KW-0238">DNA-binding</keyword>
<accession>A0A7Y9XTB5</accession>
<feature type="domain" description="Response regulatory" evidence="3">
    <location>
        <begin position="7"/>
        <end position="118"/>
    </location>
</feature>